<evidence type="ECO:0000259" key="4">
    <source>
        <dbReference type="Pfam" id="PF00535"/>
    </source>
</evidence>
<keyword evidence="1" id="KW-0677">Repeat</keyword>
<evidence type="ECO:0000313" key="5">
    <source>
        <dbReference type="EMBL" id="BAY86881.1"/>
    </source>
</evidence>
<feature type="repeat" description="TPR" evidence="3">
    <location>
        <begin position="72"/>
        <end position="105"/>
    </location>
</feature>
<dbReference type="PROSITE" id="PS50293">
    <property type="entry name" value="TPR_REGION"/>
    <property type="match status" value="2"/>
</dbReference>
<dbReference type="InterPro" id="IPR001173">
    <property type="entry name" value="Glyco_trans_2-like"/>
</dbReference>
<dbReference type="SUPFAM" id="SSF48439">
    <property type="entry name" value="Protein prenylyltransferase"/>
    <property type="match status" value="1"/>
</dbReference>
<feature type="repeat" description="TPR" evidence="3">
    <location>
        <begin position="165"/>
        <end position="198"/>
    </location>
</feature>
<dbReference type="InterPro" id="IPR051685">
    <property type="entry name" value="Ycf3/AcsC/BcsC/TPR_MFPF"/>
</dbReference>
<dbReference type="SMART" id="SM00028">
    <property type="entry name" value="TPR"/>
    <property type="match status" value="6"/>
</dbReference>
<accession>A0A1Z4M0E0</accession>
<feature type="repeat" description="TPR" evidence="3">
    <location>
        <begin position="199"/>
        <end position="232"/>
    </location>
</feature>
<sequence length="633" mass="70998">MSTISEALKTAFQYHQANRLTKAEQIYRQILETIPLQPDALHGLGSLALQQNQFQNAQKFLTAAVQNQPSAFKHWFVLGNCYQSQAEFSQAVNAYQKALTIQPNLAAIHNNLGYALQKSGKYSEAISSYKKALQLQPNCQEAYVNLGNTLHVQGQLVEDQQSHYAQLNYKLGLARKQAGDLNNAVSYYQQAIALWSENWEYHYSLGTVLHEQEKFPEAIASYYQALELNSDNWNIYNSLGRIYQAQNKLTEAIAIYRQGLKKLNPSYAQAIARDQNCTVRTTPFIPQGNVKVGEYQFPAIPPLKEADEARPFWTVVIPIYKRSDYIIECLANVLLQWSGKTEMEILVIDNASTSPLYELVNSLGGGIVSYYCNSENIGPTNNMNVGISLSRGEWVHVLHDDDSVYPGFYSSLQQSLQNCPENIGAACTGFEYVNEKGKTVRLGEISSSSAQQKGILQNWLSRIGVCGLVMTPALVIRRKTHERLGGYSCEIPNINDWELHKRIAAFYDWWYEPEVLARFRVHSHSETSGSWNSGEMAVQAGKAIEISHSYLPVDSRVEITAKARISNFNYCLAHALIPLKNGNLEGTLNIIKLAVSIDNSSQSIAKLFHWLAEDDDVLPVREVLASNLIALNI</sequence>
<dbReference type="Pfam" id="PF00515">
    <property type="entry name" value="TPR_1"/>
    <property type="match status" value="2"/>
</dbReference>
<feature type="repeat" description="TPR" evidence="3">
    <location>
        <begin position="106"/>
        <end position="139"/>
    </location>
</feature>
<dbReference type="OrthoDB" id="5291101at2"/>
<reference evidence="5 6" key="1">
    <citation type="submission" date="2017-06" db="EMBL/GenBank/DDBJ databases">
        <title>Genome sequencing of cyanobaciteial culture collection at National Institute for Environmental Studies (NIES).</title>
        <authorList>
            <person name="Hirose Y."/>
            <person name="Shimura Y."/>
            <person name="Fujisawa T."/>
            <person name="Nakamura Y."/>
            <person name="Kawachi M."/>
        </authorList>
    </citation>
    <scope>NUCLEOTIDE SEQUENCE [LARGE SCALE GENOMIC DNA]</scope>
    <source>
        <strain evidence="5 6">NIES-267</strain>
    </source>
</reference>
<evidence type="ECO:0000256" key="1">
    <source>
        <dbReference type="ARBA" id="ARBA00022737"/>
    </source>
</evidence>
<dbReference type="Pfam" id="PF13181">
    <property type="entry name" value="TPR_8"/>
    <property type="match status" value="1"/>
</dbReference>
<keyword evidence="6" id="KW-1185">Reference proteome</keyword>
<dbReference type="AlphaFoldDB" id="A0A1Z4M0E0"/>
<dbReference type="SUPFAM" id="SSF53448">
    <property type="entry name" value="Nucleotide-diphospho-sugar transferases"/>
    <property type="match status" value="1"/>
</dbReference>
<dbReference type="InterPro" id="IPR019734">
    <property type="entry name" value="TPR_rpt"/>
</dbReference>
<dbReference type="PANTHER" id="PTHR44943">
    <property type="entry name" value="CELLULOSE SYNTHASE OPERON PROTEIN C"/>
    <property type="match status" value="1"/>
</dbReference>
<keyword evidence="5" id="KW-0808">Transferase</keyword>
<dbReference type="InterPro" id="IPR029044">
    <property type="entry name" value="Nucleotide-diphossugar_trans"/>
</dbReference>
<evidence type="ECO:0000313" key="6">
    <source>
        <dbReference type="Proteomes" id="UP000218418"/>
    </source>
</evidence>
<evidence type="ECO:0000256" key="3">
    <source>
        <dbReference type="PROSITE-ProRule" id="PRU00339"/>
    </source>
</evidence>
<dbReference type="Gene3D" id="1.25.40.10">
    <property type="entry name" value="Tetratricopeptide repeat domain"/>
    <property type="match status" value="3"/>
</dbReference>
<gene>
    <name evidence="5" type="ORF">NIES267_63920</name>
</gene>
<feature type="repeat" description="TPR" evidence="3">
    <location>
        <begin position="38"/>
        <end position="71"/>
    </location>
</feature>
<dbReference type="Pfam" id="PF13374">
    <property type="entry name" value="TPR_10"/>
    <property type="match status" value="1"/>
</dbReference>
<dbReference type="InterPro" id="IPR011990">
    <property type="entry name" value="TPR-like_helical_dom_sf"/>
</dbReference>
<dbReference type="CDD" id="cd00761">
    <property type="entry name" value="Glyco_tranf_GTA_type"/>
    <property type="match status" value="1"/>
</dbReference>
<organism evidence="5 6">
    <name type="scientific">Calothrix parasitica NIES-267</name>
    <dbReference type="NCBI Taxonomy" id="1973488"/>
    <lineage>
        <taxon>Bacteria</taxon>
        <taxon>Bacillati</taxon>
        <taxon>Cyanobacteriota</taxon>
        <taxon>Cyanophyceae</taxon>
        <taxon>Nostocales</taxon>
        <taxon>Calotrichaceae</taxon>
        <taxon>Calothrix</taxon>
    </lineage>
</organism>
<dbReference type="Gene3D" id="3.90.550.10">
    <property type="entry name" value="Spore Coat Polysaccharide Biosynthesis Protein SpsA, Chain A"/>
    <property type="match status" value="1"/>
</dbReference>
<protein>
    <submittedName>
        <fullName evidence="5">Family 2 glycosyl transferase</fullName>
    </submittedName>
</protein>
<dbReference type="Proteomes" id="UP000218418">
    <property type="component" value="Chromosome"/>
</dbReference>
<dbReference type="PROSITE" id="PS50005">
    <property type="entry name" value="TPR"/>
    <property type="match status" value="5"/>
</dbReference>
<dbReference type="Pfam" id="PF00535">
    <property type="entry name" value="Glycos_transf_2"/>
    <property type="match status" value="1"/>
</dbReference>
<dbReference type="EMBL" id="AP018227">
    <property type="protein sequence ID" value="BAY86881.1"/>
    <property type="molecule type" value="Genomic_DNA"/>
</dbReference>
<dbReference type="Pfam" id="PF13432">
    <property type="entry name" value="TPR_16"/>
    <property type="match status" value="1"/>
</dbReference>
<keyword evidence="2 3" id="KW-0802">TPR repeat</keyword>
<dbReference type="PANTHER" id="PTHR44943:SF4">
    <property type="entry name" value="TPR REPEAT-CONTAINING PROTEIN MJ0798"/>
    <property type="match status" value="1"/>
</dbReference>
<evidence type="ECO:0000256" key="2">
    <source>
        <dbReference type="ARBA" id="ARBA00022803"/>
    </source>
</evidence>
<feature type="domain" description="Glycosyltransferase 2-like" evidence="4">
    <location>
        <begin position="314"/>
        <end position="467"/>
    </location>
</feature>
<proteinExistence type="predicted"/>
<name>A0A1Z4M0E0_9CYAN</name>
<dbReference type="GO" id="GO:0016740">
    <property type="term" value="F:transferase activity"/>
    <property type="evidence" value="ECO:0007669"/>
    <property type="project" value="UniProtKB-KW"/>
</dbReference>